<dbReference type="SUPFAM" id="SSF100895">
    <property type="entry name" value="Kazal-type serine protease inhibitors"/>
    <property type="match status" value="13"/>
</dbReference>
<dbReference type="Pfam" id="PF07648">
    <property type="entry name" value="Kazal_2"/>
    <property type="match status" value="14"/>
</dbReference>
<dbReference type="AlphaFoldDB" id="B3S9W4"/>
<dbReference type="FunCoup" id="B3S9W4">
    <property type="interactions" value="11"/>
</dbReference>
<dbReference type="GO" id="GO:0005576">
    <property type="term" value="C:extracellular region"/>
    <property type="evidence" value="ECO:0000318"/>
    <property type="project" value="GO_Central"/>
</dbReference>
<feature type="domain" description="Kazal-like" evidence="2">
    <location>
        <begin position="836"/>
        <end position="899"/>
    </location>
</feature>
<dbReference type="CTD" id="6758245"/>
<name>B3S9W4_TRIAD</name>
<keyword evidence="1" id="KW-1015">Disulfide bond</keyword>
<dbReference type="eggNOG" id="KOG3649">
    <property type="taxonomic scope" value="Eukaryota"/>
</dbReference>
<dbReference type="PANTHER" id="PTHR10913">
    <property type="entry name" value="FOLLISTATIN-RELATED"/>
    <property type="match status" value="1"/>
</dbReference>
<dbReference type="Gene3D" id="3.30.60.30">
    <property type="match status" value="12"/>
</dbReference>
<feature type="domain" description="Kazal-like" evidence="2">
    <location>
        <begin position="306"/>
        <end position="360"/>
    </location>
</feature>
<dbReference type="KEGG" id="tad:TRIADDRAFT_61048"/>
<dbReference type="InterPro" id="IPR050653">
    <property type="entry name" value="Prot_Inhib_GrowthFact_Antg"/>
</dbReference>
<protein>
    <recommendedName>
        <fullName evidence="2">Kazal-like domain-containing protein</fullName>
    </recommendedName>
</protein>
<dbReference type="Proteomes" id="UP000009022">
    <property type="component" value="Unassembled WGS sequence"/>
</dbReference>
<feature type="domain" description="Kazal-like" evidence="2">
    <location>
        <begin position="29"/>
        <end position="76"/>
    </location>
</feature>
<feature type="domain" description="Kazal-like" evidence="2">
    <location>
        <begin position="389"/>
        <end position="442"/>
    </location>
</feature>
<feature type="domain" description="Kazal-like" evidence="2">
    <location>
        <begin position="617"/>
        <end position="675"/>
    </location>
</feature>
<dbReference type="InterPro" id="IPR002350">
    <property type="entry name" value="Kazal_dom"/>
</dbReference>
<evidence type="ECO:0000313" key="3">
    <source>
        <dbReference type="EMBL" id="EDV20406.1"/>
    </source>
</evidence>
<evidence type="ECO:0000256" key="1">
    <source>
        <dbReference type="ARBA" id="ARBA00023157"/>
    </source>
</evidence>
<feature type="domain" description="Kazal-like" evidence="2">
    <location>
        <begin position="506"/>
        <end position="569"/>
    </location>
</feature>
<sequence>MCKFRILGVLGDQSVGKSGSYHDKQQQFCPLYWDPICGSNSQTYRNRCQFEKAKLYYQQHQSQSIPTIAYLGTCRNRSNALSHIIHVECPLQCSSTSFRPVCASNGVTFINNCYLKMFSCQLARHGRWLFQSHHGPCLGTELTSPCDQNCSYAQMALVRDRSGHQPRDIPICTSHGHLYLDPCQFKKSMCHLIQHHSIHTSSNQHREMIFYGRCSSVSELTGIDFITHYNQDDQKHNGKTLAVHCRQHCINTIMPVCSQNGREYPNYCQLKKWFCRNGSRQHPSTLSLSTIQHWHSCNTSQLERVNEINYQCPKSCRVSYDPVCGSDQRVYINSCFMRMENCSRSNSPDRPKIYLTRCHAMNYDNTLESDGLKDSIKPKQYLLHDAQPFSPPSKCPICENTYQPVCSSENINYVNRCIMNAIYCRFGWNITNAIKYHFACPEAPLTSYKNCWRKCGTKGALVCASDGTMYINRCNFKIDKCAAEIRDKKTKLRVNYYTKTCHHPVYTKVKRCQTKYNCQSNTTFAPICATTGETFVNFCAYKIASCVHNRNLPKWKKKMKIAYQGRCAPGCDLTDKKPVCGNDGRLYYNLCVYQYERRRQLLTYNNALQLDKHYRCLDPICSVKCNKEEYYQSKQICASDGKWYFSQCQFIIAKCKASKLKKSKLKVVRKSFCKPLINPTTILPSTMPTTILPSTVPATQPINTNLPIATIASTKPSNGLATKIPLPSVLCKSFYRCKVNKVNPLCGSNGQTYSNICFIRLANCTSRYVINIAYRKGTCQQACQQSCKSSNSTKDNQPICASNGQTYSNQCQFQTAVCQAKLKKIDITKMYNGQCDHDTLLCGHESKCKSDQSQPICASDGKTYSNLCYFTIAQCKKKINSKNKQEAALSIKYTGKCLVKCPNNCGTKDEPICGSDGVLYLNRCQLRFARCYAANHHNKKVKELNDTQQCTISQRCLKKAEAFKNAKSDVICASDVKIVSHGKCPIKCRDIKCDAFRHSHPICGKNQFGNQNFPNWCDYYKEKCLNPSLQFVKYGECDPADEDPVQQVDYCNCQFNCDSNQKATLCKDGRQCITPCFYKSCQCGTRNNNVSVEDCIEIYTKSHLLLDIEYYIIYSSNSLAVIVATN</sequence>
<keyword evidence="4" id="KW-1185">Reference proteome</keyword>
<dbReference type="EMBL" id="DS985260">
    <property type="protein sequence ID" value="EDV20406.1"/>
    <property type="molecule type" value="Genomic_DNA"/>
</dbReference>
<proteinExistence type="predicted"/>
<dbReference type="CDD" id="cd00104">
    <property type="entry name" value="KAZAL_FS"/>
    <property type="match status" value="5"/>
</dbReference>
<feature type="domain" description="Kazal-like" evidence="2">
    <location>
        <begin position="83"/>
        <end position="139"/>
    </location>
</feature>
<dbReference type="PROSITE" id="PS51465">
    <property type="entry name" value="KAZAL_2"/>
    <property type="match status" value="11"/>
</dbReference>
<dbReference type="OMA" id="FADPCAV"/>
<reference evidence="3 4" key="1">
    <citation type="journal article" date="2008" name="Nature">
        <title>The Trichoplax genome and the nature of placozoans.</title>
        <authorList>
            <person name="Srivastava M."/>
            <person name="Begovic E."/>
            <person name="Chapman J."/>
            <person name="Putnam N.H."/>
            <person name="Hellsten U."/>
            <person name="Kawashima T."/>
            <person name="Kuo A."/>
            <person name="Mitros T."/>
            <person name="Salamov A."/>
            <person name="Carpenter M.L."/>
            <person name="Signorovitch A.Y."/>
            <person name="Moreno M.A."/>
            <person name="Kamm K."/>
            <person name="Grimwood J."/>
            <person name="Schmutz J."/>
            <person name="Shapiro H."/>
            <person name="Grigoriev I.V."/>
            <person name="Buss L.W."/>
            <person name="Schierwater B."/>
            <person name="Dellaporta S.L."/>
            <person name="Rokhsar D.S."/>
        </authorList>
    </citation>
    <scope>NUCLEOTIDE SEQUENCE [LARGE SCALE GENOMIC DNA]</scope>
    <source>
        <strain evidence="3 4">Grell-BS-1999</strain>
    </source>
</reference>
<dbReference type="OrthoDB" id="126772at2759"/>
<evidence type="ECO:0000313" key="4">
    <source>
        <dbReference type="Proteomes" id="UP000009022"/>
    </source>
</evidence>
<organism evidence="3 4">
    <name type="scientific">Trichoplax adhaerens</name>
    <name type="common">Trichoplax reptans</name>
    <dbReference type="NCBI Taxonomy" id="10228"/>
    <lineage>
        <taxon>Eukaryota</taxon>
        <taxon>Metazoa</taxon>
        <taxon>Placozoa</taxon>
        <taxon>Uniplacotomia</taxon>
        <taxon>Trichoplacea</taxon>
        <taxon>Trichoplacidae</taxon>
        <taxon>Trichoplax</taxon>
    </lineage>
</organism>
<dbReference type="InParanoid" id="B3S9W4"/>
<feature type="domain" description="Kazal-like" evidence="2">
    <location>
        <begin position="725"/>
        <end position="781"/>
    </location>
</feature>
<dbReference type="PANTHER" id="PTHR10913:SF79">
    <property type="entry name" value="GH09510P"/>
    <property type="match status" value="1"/>
</dbReference>
<dbReference type="HOGENOM" id="CLU_275975_0_0_1"/>
<feature type="domain" description="Kazal-like" evidence="2">
    <location>
        <begin position="784"/>
        <end position="835"/>
    </location>
</feature>
<dbReference type="InterPro" id="IPR036058">
    <property type="entry name" value="Kazal_dom_sf"/>
</dbReference>
<accession>B3S9W4</accession>
<feature type="domain" description="Kazal-like" evidence="2">
    <location>
        <begin position="900"/>
        <end position="952"/>
    </location>
</feature>
<dbReference type="RefSeq" id="XP_002117100.1">
    <property type="nucleotide sequence ID" value="XM_002117064.1"/>
</dbReference>
<gene>
    <name evidence="3" type="ORF">TRIADDRAFT_61048</name>
</gene>
<feature type="domain" description="Kazal-like" evidence="2">
    <location>
        <begin position="239"/>
        <end position="299"/>
    </location>
</feature>
<dbReference type="PhylomeDB" id="B3S9W4"/>
<dbReference type="SMART" id="SM00280">
    <property type="entry name" value="KAZAL"/>
    <property type="match status" value="13"/>
</dbReference>
<evidence type="ECO:0000259" key="2">
    <source>
        <dbReference type="PROSITE" id="PS51465"/>
    </source>
</evidence>
<dbReference type="GO" id="GO:0030154">
    <property type="term" value="P:cell differentiation"/>
    <property type="evidence" value="ECO:0000318"/>
    <property type="project" value="GO_Central"/>
</dbReference>
<dbReference type="GeneID" id="6758245"/>